<proteinExistence type="predicted"/>
<dbReference type="PANTHER" id="PTHR47338">
    <property type="entry name" value="ZN(II)2CYS6 TRANSCRIPTION FACTOR (EUROFUNG)-RELATED"/>
    <property type="match status" value="1"/>
</dbReference>
<organism evidence="7 8">
    <name type="scientific">Fistulina hepatica ATCC 64428</name>
    <dbReference type="NCBI Taxonomy" id="1128425"/>
    <lineage>
        <taxon>Eukaryota</taxon>
        <taxon>Fungi</taxon>
        <taxon>Dikarya</taxon>
        <taxon>Basidiomycota</taxon>
        <taxon>Agaricomycotina</taxon>
        <taxon>Agaricomycetes</taxon>
        <taxon>Agaricomycetidae</taxon>
        <taxon>Agaricales</taxon>
        <taxon>Fistulinaceae</taxon>
        <taxon>Fistulina</taxon>
    </lineage>
</organism>
<dbReference type="SMART" id="SM00906">
    <property type="entry name" value="Fungal_trans"/>
    <property type="match status" value="1"/>
</dbReference>
<dbReference type="Proteomes" id="UP000054144">
    <property type="component" value="Unassembled WGS sequence"/>
</dbReference>
<name>A0A0D7AP16_9AGAR</name>
<dbReference type="CDD" id="cd12148">
    <property type="entry name" value="fungal_TF_MHR"/>
    <property type="match status" value="1"/>
</dbReference>
<comment type="subcellular location">
    <subcellularLocation>
        <location evidence="1">Nucleus</location>
    </subcellularLocation>
</comment>
<reference evidence="7 8" key="1">
    <citation type="journal article" date="2015" name="Fungal Genet. Biol.">
        <title>Evolution of novel wood decay mechanisms in Agaricales revealed by the genome sequences of Fistulina hepatica and Cylindrobasidium torrendii.</title>
        <authorList>
            <person name="Floudas D."/>
            <person name="Held B.W."/>
            <person name="Riley R."/>
            <person name="Nagy L.G."/>
            <person name="Koehler G."/>
            <person name="Ransdell A.S."/>
            <person name="Younus H."/>
            <person name="Chow J."/>
            <person name="Chiniquy J."/>
            <person name="Lipzen A."/>
            <person name="Tritt A."/>
            <person name="Sun H."/>
            <person name="Haridas S."/>
            <person name="LaButti K."/>
            <person name="Ohm R.A."/>
            <person name="Kues U."/>
            <person name="Blanchette R.A."/>
            <person name="Grigoriev I.V."/>
            <person name="Minto R.E."/>
            <person name="Hibbett D.S."/>
        </authorList>
    </citation>
    <scope>NUCLEOTIDE SEQUENCE [LARGE SCALE GENOMIC DNA]</scope>
    <source>
        <strain evidence="7 8">ATCC 64428</strain>
    </source>
</reference>
<evidence type="ECO:0000256" key="5">
    <source>
        <dbReference type="ARBA" id="ARBA00023242"/>
    </source>
</evidence>
<dbReference type="GO" id="GO:0005634">
    <property type="term" value="C:nucleus"/>
    <property type="evidence" value="ECO:0007669"/>
    <property type="project" value="UniProtKB-SubCell"/>
</dbReference>
<feature type="non-terminal residue" evidence="7">
    <location>
        <position position="1"/>
    </location>
</feature>
<feature type="domain" description="Xylanolytic transcriptional activator regulatory" evidence="6">
    <location>
        <begin position="114"/>
        <end position="192"/>
    </location>
</feature>
<evidence type="ECO:0000313" key="7">
    <source>
        <dbReference type="EMBL" id="KIY53509.1"/>
    </source>
</evidence>
<dbReference type="OrthoDB" id="2399539at2759"/>
<keyword evidence="4" id="KW-0804">Transcription</keyword>
<gene>
    <name evidence="7" type="ORF">FISHEDRAFT_33139</name>
</gene>
<evidence type="ECO:0000256" key="2">
    <source>
        <dbReference type="ARBA" id="ARBA00022723"/>
    </source>
</evidence>
<evidence type="ECO:0000256" key="4">
    <source>
        <dbReference type="ARBA" id="ARBA00023163"/>
    </source>
</evidence>
<dbReference type="InterPro" id="IPR007219">
    <property type="entry name" value="XnlR_reg_dom"/>
</dbReference>
<keyword evidence="3" id="KW-0805">Transcription regulation</keyword>
<dbReference type="AlphaFoldDB" id="A0A0D7AP16"/>
<keyword evidence="2" id="KW-0479">Metal-binding</keyword>
<dbReference type="InterPro" id="IPR050815">
    <property type="entry name" value="TF_fung"/>
</dbReference>
<dbReference type="GO" id="GO:0008270">
    <property type="term" value="F:zinc ion binding"/>
    <property type="evidence" value="ECO:0007669"/>
    <property type="project" value="InterPro"/>
</dbReference>
<protein>
    <recommendedName>
        <fullName evidence="6">Xylanolytic transcriptional activator regulatory domain-containing protein</fullName>
    </recommendedName>
</protein>
<evidence type="ECO:0000259" key="6">
    <source>
        <dbReference type="SMART" id="SM00906"/>
    </source>
</evidence>
<accession>A0A0D7AP16</accession>
<evidence type="ECO:0000313" key="8">
    <source>
        <dbReference type="Proteomes" id="UP000054144"/>
    </source>
</evidence>
<keyword evidence="8" id="KW-1185">Reference proteome</keyword>
<dbReference type="GO" id="GO:0000981">
    <property type="term" value="F:DNA-binding transcription factor activity, RNA polymerase II-specific"/>
    <property type="evidence" value="ECO:0007669"/>
    <property type="project" value="InterPro"/>
</dbReference>
<evidence type="ECO:0000256" key="1">
    <source>
        <dbReference type="ARBA" id="ARBA00004123"/>
    </source>
</evidence>
<evidence type="ECO:0000256" key="3">
    <source>
        <dbReference type="ARBA" id="ARBA00023015"/>
    </source>
</evidence>
<dbReference type="GO" id="GO:0006351">
    <property type="term" value="P:DNA-templated transcription"/>
    <property type="evidence" value="ECO:0007669"/>
    <property type="project" value="InterPro"/>
</dbReference>
<keyword evidence="5" id="KW-0539">Nucleus</keyword>
<dbReference type="GO" id="GO:0003677">
    <property type="term" value="F:DNA binding"/>
    <property type="evidence" value="ECO:0007669"/>
    <property type="project" value="InterPro"/>
</dbReference>
<dbReference type="PANTHER" id="PTHR47338:SF5">
    <property type="entry name" value="ZN(II)2CYS6 TRANSCRIPTION FACTOR (EUROFUNG)"/>
    <property type="match status" value="1"/>
</dbReference>
<sequence>SLLPPYEALIEGCQVFVSSYFQLGFIPKAVFLERLANDRESVSVFLLLSMLSISARFTPSLVRMFGDGLSATETFMRRATSLVPGEMYKPTLERTQGFFLLSTAEWGHGDRDRSFMHMGIAVRMAGLLQLHREETYRLPNNHTPEDVIKAEVARRTFWMIESQSNLQSGLNVPSAFSLSDISTLLPCDEKDFAFGFEPLERASLIGSASPQELTSLPSRSLFATLIQAHGFWGQVARRACQWENFSSAPWDRSSGYHRLASSLSEWERNLPERHRWSVQNLRGYRAESVDLAYLSVTMVIRLSSIVIRRIYLPYGISSTSNNTGWGPAPQLYWKNMSEELFNNVHDLYEQISASFPFRTRGSPPILVFCVYICGSLASYLCKWPQLCPSVAPHAYSMFHKALNVLTDLQHAWPKARPWQNALAVAATLFPQQDTSSCDEVLEPRVSNSSYVTTFVSEVYIRSLFYTSGYPSQPHFCTHLGEFAVSIARAYCCAHVFLEVKSVGS</sequence>
<dbReference type="EMBL" id="KN881616">
    <property type="protein sequence ID" value="KIY53509.1"/>
    <property type="molecule type" value="Genomic_DNA"/>
</dbReference>
<dbReference type="Pfam" id="PF04082">
    <property type="entry name" value="Fungal_trans"/>
    <property type="match status" value="1"/>
</dbReference>